<dbReference type="CDD" id="cd16922">
    <property type="entry name" value="HATPase_EvgS-ArcB-TorS-like"/>
    <property type="match status" value="1"/>
</dbReference>
<dbReference type="InterPro" id="IPR036890">
    <property type="entry name" value="HATPase_C_sf"/>
</dbReference>
<keyword evidence="7" id="KW-0472">Membrane</keyword>
<dbReference type="Pfam" id="PF00512">
    <property type="entry name" value="HisKA"/>
    <property type="match status" value="1"/>
</dbReference>
<dbReference type="PRINTS" id="PR00344">
    <property type="entry name" value="BCTRLSENSOR"/>
</dbReference>
<keyword evidence="11" id="KW-1185">Reference proteome</keyword>
<evidence type="ECO:0000256" key="4">
    <source>
        <dbReference type="ARBA" id="ARBA00022679"/>
    </source>
</evidence>
<keyword evidence="10" id="KW-0547">Nucleotide-binding</keyword>
<dbReference type="CDD" id="cd00130">
    <property type="entry name" value="PAS"/>
    <property type="match status" value="1"/>
</dbReference>
<evidence type="ECO:0000313" key="11">
    <source>
        <dbReference type="Proteomes" id="UP001626536"/>
    </source>
</evidence>
<reference evidence="10 11" key="1">
    <citation type="submission" date="2023-10" db="EMBL/GenBank/DDBJ databases">
        <title>Novel methanotroph of the genus Methylocapsa from a subarctic wetland.</title>
        <authorList>
            <person name="Belova S.E."/>
            <person name="Oshkin I.Y."/>
            <person name="Miroshnikov K."/>
            <person name="Dedysh S.N."/>
        </authorList>
    </citation>
    <scope>NUCLEOTIDE SEQUENCE [LARGE SCALE GENOMIC DNA]</scope>
    <source>
        <strain evidence="10 11">RX1</strain>
    </source>
</reference>
<dbReference type="EMBL" id="CP136862">
    <property type="protein sequence ID" value="WOJ90786.1"/>
    <property type="molecule type" value="Genomic_DNA"/>
</dbReference>
<dbReference type="InterPro" id="IPR004358">
    <property type="entry name" value="Sig_transdc_His_kin-like_C"/>
</dbReference>
<dbReference type="PROSITE" id="PS50112">
    <property type="entry name" value="PAS"/>
    <property type="match status" value="1"/>
</dbReference>
<dbReference type="CDD" id="cd00082">
    <property type="entry name" value="HisKA"/>
    <property type="match status" value="1"/>
</dbReference>
<feature type="domain" description="PAS" evidence="9">
    <location>
        <begin position="197"/>
        <end position="263"/>
    </location>
</feature>
<evidence type="ECO:0000256" key="3">
    <source>
        <dbReference type="ARBA" id="ARBA00022553"/>
    </source>
</evidence>
<gene>
    <name evidence="10" type="ORF">RZS28_05725</name>
</gene>
<dbReference type="Proteomes" id="UP001626536">
    <property type="component" value="Chromosome"/>
</dbReference>
<dbReference type="SMART" id="SM00388">
    <property type="entry name" value="HisKA"/>
    <property type="match status" value="1"/>
</dbReference>
<sequence length="613" mass="64894">MDRSQILESQIASLVYPAALAHPAERARQESFILRRLASPLAAAAAAPLFLALHGAPTILEALVFVWLIMPLGAIAFLSATGKLLLAEAFATFSLIAAGLTAALAGHGANPAALSWLVLAPVESLFSLNAVLVGASGGLGGLAILALAAADALGLSGPVAGMANSAFFLIPAVAYATLAAIGCVRLQRGRSESERLQAERLRSLIETVGDLVVTHDRSGAATSVSPNCRSLFGLPSGELMGRGFFEHVHVADRPAFLKAIADASLGVETVNATLRLRTSAQIDRGHYAEPVFLWLDMRASRWDADANKSQEGKRGGGAIAIFRDVTKAKLRQDELEAARAAAEEASLSKDQFLANVSHELRTPLNAVIGFSEILGDAELAPRDPAKQREYAAIIHQSGQHLLAVVNSILDLSKIRSGSFEITPEPFPIAPLIESCCDMVKLGAKENQVEILRACPAELGEFIGDKRACKQILINLLSNAVKFTPPKGSVTISARREGNSIVILVADTGIGMKARDLARLGDPFFQVKAALDRPYAGTGLGLSIVRGLVGLHGGAIAVASEPGKGTCFQIRLPVDCRRAIDKARISAAIEAIPRFCRGDDQREIFQQMMVKKIA</sequence>
<organism evidence="10 11">
    <name type="scientific">Methylocapsa polymorpha</name>
    <dbReference type="NCBI Taxonomy" id="3080828"/>
    <lineage>
        <taxon>Bacteria</taxon>
        <taxon>Pseudomonadati</taxon>
        <taxon>Pseudomonadota</taxon>
        <taxon>Alphaproteobacteria</taxon>
        <taxon>Hyphomicrobiales</taxon>
        <taxon>Beijerinckiaceae</taxon>
        <taxon>Methylocapsa</taxon>
    </lineage>
</organism>
<keyword evidence="5" id="KW-0418">Kinase</keyword>
<keyword evidence="7" id="KW-0812">Transmembrane</keyword>
<dbReference type="Pfam" id="PF02518">
    <property type="entry name" value="HATPase_c"/>
    <property type="match status" value="1"/>
</dbReference>
<dbReference type="InterPro" id="IPR003661">
    <property type="entry name" value="HisK_dim/P_dom"/>
</dbReference>
<dbReference type="InterPro" id="IPR000014">
    <property type="entry name" value="PAS"/>
</dbReference>
<keyword evidence="10" id="KW-0067">ATP-binding</keyword>
<dbReference type="InterPro" id="IPR035965">
    <property type="entry name" value="PAS-like_dom_sf"/>
</dbReference>
<dbReference type="SMART" id="SM00387">
    <property type="entry name" value="HATPase_c"/>
    <property type="match status" value="1"/>
</dbReference>
<dbReference type="PANTHER" id="PTHR43711:SF1">
    <property type="entry name" value="HISTIDINE KINASE 1"/>
    <property type="match status" value="1"/>
</dbReference>
<dbReference type="GO" id="GO:0005524">
    <property type="term" value="F:ATP binding"/>
    <property type="evidence" value="ECO:0007669"/>
    <property type="project" value="UniProtKB-KW"/>
</dbReference>
<evidence type="ECO:0000256" key="7">
    <source>
        <dbReference type="SAM" id="Phobius"/>
    </source>
</evidence>
<accession>A0ABZ0HVJ2</accession>
<dbReference type="InterPro" id="IPR050736">
    <property type="entry name" value="Sensor_HK_Regulatory"/>
</dbReference>
<dbReference type="PANTHER" id="PTHR43711">
    <property type="entry name" value="TWO-COMPONENT HISTIDINE KINASE"/>
    <property type="match status" value="1"/>
</dbReference>
<dbReference type="InterPro" id="IPR013767">
    <property type="entry name" value="PAS_fold"/>
</dbReference>
<dbReference type="SUPFAM" id="SSF55785">
    <property type="entry name" value="PYP-like sensor domain (PAS domain)"/>
    <property type="match status" value="1"/>
</dbReference>
<feature type="transmembrane region" description="Helical" evidence="7">
    <location>
        <begin position="166"/>
        <end position="186"/>
    </location>
</feature>
<dbReference type="InterPro" id="IPR005467">
    <property type="entry name" value="His_kinase_dom"/>
</dbReference>
<comment type="catalytic activity">
    <reaction evidence="1">
        <text>ATP + protein L-histidine = ADP + protein N-phospho-L-histidine.</text>
        <dbReference type="EC" id="2.7.13.3"/>
    </reaction>
</comment>
<dbReference type="Gene3D" id="3.30.450.20">
    <property type="entry name" value="PAS domain"/>
    <property type="match status" value="1"/>
</dbReference>
<feature type="transmembrane region" description="Helical" evidence="7">
    <location>
        <begin position="59"/>
        <end position="78"/>
    </location>
</feature>
<dbReference type="InterPro" id="IPR003594">
    <property type="entry name" value="HATPase_dom"/>
</dbReference>
<proteinExistence type="predicted"/>
<dbReference type="SUPFAM" id="SSF55874">
    <property type="entry name" value="ATPase domain of HSP90 chaperone/DNA topoisomerase II/histidine kinase"/>
    <property type="match status" value="1"/>
</dbReference>
<name>A0ABZ0HVJ2_9HYPH</name>
<dbReference type="Gene3D" id="3.30.565.10">
    <property type="entry name" value="Histidine kinase-like ATPase, C-terminal domain"/>
    <property type="match status" value="1"/>
</dbReference>
<evidence type="ECO:0000256" key="2">
    <source>
        <dbReference type="ARBA" id="ARBA00012438"/>
    </source>
</evidence>
<protein>
    <recommendedName>
        <fullName evidence="2">histidine kinase</fullName>
        <ecNumber evidence="2">2.7.13.3</ecNumber>
    </recommendedName>
</protein>
<keyword evidence="3" id="KW-0597">Phosphoprotein</keyword>
<evidence type="ECO:0000313" key="10">
    <source>
        <dbReference type="EMBL" id="WOJ90786.1"/>
    </source>
</evidence>
<keyword evidence="7" id="KW-1133">Transmembrane helix</keyword>
<evidence type="ECO:0000256" key="1">
    <source>
        <dbReference type="ARBA" id="ARBA00000085"/>
    </source>
</evidence>
<dbReference type="SMART" id="SM00091">
    <property type="entry name" value="PAS"/>
    <property type="match status" value="1"/>
</dbReference>
<dbReference type="EC" id="2.7.13.3" evidence="2"/>
<feature type="transmembrane region" description="Helical" evidence="7">
    <location>
        <begin position="33"/>
        <end position="53"/>
    </location>
</feature>
<dbReference type="InterPro" id="IPR036097">
    <property type="entry name" value="HisK_dim/P_sf"/>
</dbReference>
<dbReference type="Pfam" id="PF00989">
    <property type="entry name" value="PAS"/>
    <property type="match status" value="1"/>
</dbReference>
<dbReference type="RefSeq" id="WP_407340373.1">
    <property type="nucleotide sequence ID" value="NZ_CP136862.1"/>
</dbReference>
<feature type="transmembrane region" description="Helical" evidence="7">
    <location>
        <begin position="85"/>
        <end position="107"/>
    </location>
</feature>
<evidence type="ECO:0000259" key="9">
    <source>
        <dbReference type="PROSITE" id="PS50112"/>
    </source>
</evidence>
<keyword evidence="6" id="KW-0902">Two-component regulatory system</keyword>
<evidence type="ECO:0000256" key="6">
    <source>
        <dbReference type="ARBA" id="ARBA00023012"/>
    </source>
</evidence>
<keyword evidence="4" id="KW-0808">Transferase</keyword>
<evidence type="ECO:0000259" key="8">
    <source>
        <dbReference type="PROSITE" id="PS50109"/>
    </source>
</evidence>
<feature type="domain" description="Histidine kinase" evidence="8">
    <location>
        <begin position="355"/>
        <end position="575"/>
    </location>
</feature>
<dbReference type="NCBIfam" id="TIGR00229">
    <property type="entry name" value="sensory_box"/>
    <property type="match status" value="1"/>
</dbReference>
<dbReference type="Gene3D" id="1.10.287.130">
    <property type="match status" value="1"/>
</dbReference>
<dbReference type="PROSITE" id="PS50109">
    <property type="entry name" value="HIS_KIN"/>
    <property type="match status" value="1"/>
</dbReference>
<dbReference type="SUPFAM" id="SSF47384">
    <property type="entry name" value="Homodimeric domain of signal transducing histidine kinase"/>
    <property type="match status" value="1"/>
</dbReference>
<evidence type="ECO:0000256" key="5">
    <source>
        <dbReference type="ARBA" id="ARBA00022777"/>
    </source>
</evidence>